<evidence type="ECO:0000313" key="1">
    <source>
        <dbReference type="EMBL" id="KHG06762.1"/>
    </source>
</evidence>
<gene>
    <name evidence="2" type="ORF">F383_30363</name>
    <name evidence="1" type="ORF">F383_33705</name>
</gene>
<name>A0A0B0N2F0_GOSAR</name>
<accession>A0A0B0N2F0</accession>
<dbReference type="Proteomes" id="UP000032142">
    <property type="component" value="Unassembled WGS sequence"/>
</dbReference>
<organism evidence="1 3">
    <name type="scientific">Gossypium arboreum</name>
    <name type="common">Tree cotton</name>
    <name type="synonym">Gossypium nanking</name>
    <dbReference type="NCBI Taxonomy" id="29729"/>
    <lineage>
        <taxon>Eukaryota</taxon>
        <taxon>Viridiplantae</taxon>
        <taxon>Streptophyta</taxon>
        <taxon>Embryophyta</taxon>
        <taxon>Tracheophyta</taxon>
        <taxon>Spermatophyta</taxon>
        <taxon>Magnoliopsida</taxon>
        <taxon>eudicotyledons</taxon>
        <taxon>Gunneridae</taxon>
        <taxon>Pentapetalae</taxon>
        <taxon>rosids</taxon>
        <taxon>malvids</taxon>
        <taxon>Malvales</taxon>
        <taxon>Malvaceae</taxon>
        <taxon>Malvoideae</taxon>
        <taxon>Gossypium</taxon>
    </lineage>
</organism>
<dbReference type="EMBL" id="JRRC01459523">
    <property type="protein sequence ID" value="KHG06762.1"/>
    <property type="molecule type" value="Genomic_DNA"/>
</dbReference>
<reference evidence="3" key="2">
    <citation type="submission" date="2014-09" db="EMBL/GenBank/DDBJ databases">
        <authorList>
            <person name="Mudge J."/>
            <person name="Ramaraj T."/>
            <person name="Lindquist I.E."/>
            <person name="Bharti A.K."/>
            <person name="Sundararajan A."/>
            <person name="Cameron C.T."/>
            <person name="Woodward J.E."/>
            <person name="May G.D."/>
            <person name="Brubaker C."/>
            <person name="Broadhvest J."/>
            <person name="Wilkins T.A."/>
        </authorList>
    </citation>
    <scope>NUCLEOTIDE SEQUENCE</scope>
    <source>
        <strain evidence="3">cv. AKA8401</strain>
    </source>
</reference>
<protein>
    <submittedName>
        <fullName evidence="1">Hir1</fullName>
    </submittedName>
</protein>
<dbReference type="AlphaFoldDB" id="A0A0B0N2F0"/>
<proteinExistence type="predicted"/>
<reference evidence="1" key="1">
    <citation type="submission" date="2014-09" db="EMBL/GenBank/DDBJ databases">
        <title>G. arboreum L. cv. AKA8401 A2 genome assembly version 1.0.</title>
        <authorList>
            <person name="Mudge J."/>
            <person name="Ramaraj T."/>
            <person name="Lindquist I.E."/>
            <person name="Bharti A.K."/>
            <person name="Sundararajan A."/>
            <person name="Cameron C.T."/>
            <person name="Woodward J.E."/>
            <person name="May G.D."/>
            <person name="Brubaker C."/>
            <person name="Broadhvest J."/>
            <person name="Wilkins T.A."/>
        </authorList>
    </citation>
    <scope>NUCLEOTIDE SEQUENCE</scope>
</reference>
<sequence>MSLGIKKLELIEWSRFVIYVASELVEWSDFIMDAIHVIEFQIMVLCVLSVAR</sequence>
<dbReference type="EMBL" id="KN428207">
    <property type="protein sequence ID" value="KHG24271.1"/>
    <property type="molecule type" value="Genomic_DNA"/>
</dbReference>
<evidence type="ECO:0000313" key="3">
    <source>
        <dbReference type="Proteomes" id="UP000032142"/>
    </source>
</evidence>
<keyword evidence="3" id="KW-1185">Reference proteome</keyword>
<evidence type="ECO:0000313" key="2">
    <source>
        <dbReference type="EMBL" id="KHG24271.1"/>
    </source>
</evidence>